<evidence type="ECO:0000313" key="4">
    <source>
        <dbReference type="Proteomes" id="UP000198755"/>
    </source>
</evidence>
<evidence type="ECO:0000313" key="3">
    <source>
        <dbReference type="EMBL" id="SFK85343.1"/>
    </source>
</evidence>
<dbReference type="STRING" id="1612308.SAMN05444581_13015"/>
<accession>A0A1I4CX31</accession>
<proteinExistence type="inferred from homology"/>
<dbReference type="PROSITE" id="PS00061">
    <property type="entry name" value="ADH_SHORT"/>
    <property type="match status" value="1"/>
</dbReference>
<comment type="similarity">
    <text evidence="1">Belongs to the short-chain dehydrogenases/reductases (SDR) family.</text>
</comment>
<dbReference type="EMBL" id="FOSN01000030">
    <property type="protein sequence ID" value="SFK85343.1"/>
    <property type="molecule type" value="Genomic_DNA"/>
</dbReference>
<dbReference type="PRINTS" id="PR00081">
    <property type="entry name" value="GDHRDH"/>
</dbReference>
<evidence type="ECO:0000256" key="2">
    <source>
        <dbReference type="ARBA" id="ARBA00023002"/>
    </source>
</evidence>
<evidence type="ECO:0000256" key="1">
    <source>
        <dbReference type="ARBA" id="ARBA00006484"/>
    </source>
</evidence>
<dbReference type="CDD" id="cd05233">
    <property type="entry name" value="SDR_c"/>
    <property type="match status" value="1"/>
</dbReference>
<dbReference type="PANTHER" id="PTHR42901:SF1">
    <property type="entry name" value="ALCOHOL DEHYDROGENASE"/>
    <property type="match status" value="1"/>
</dbReference>
<protein>
    <submittedName>
        <fullName evidence="3">Short chain dehydrogenase</fullName>
    </submittedName>
</protein>
<dbReference type="Pfam" id="PF00106">
    <property type="entry name" value="adh_short"/>
    <property type="match status" value="1"/>
</dbReference>
<dbReference type="PANTHER" id="PTHR42901">
    <property type="entry name" value="ALCOHOL DEHYDROGENASE"/>
    <property type="match status" value="1"/>
</dbReference>
<dbReference type="InterPro" id="IPR036291">
    <property type="entry name" value="NAD(P)-bd_dom_sf"/>
</dbReference>
<dbReference type="Proteomes" id="UP000198755">
    <property type="component" value="Unassembled WGS sequence"/>
</dbReference>
<dbReference type="InterPro" id="IPR020904">
    <property type="entry name" value="Sc_DH/Rdtase_CS"/>
</dbReference>
<dbReference type="GO" id="GO:0016491">
    <property type="term" value="F:oxidoreductase activity"/>
    <property type="evidence" value="ECO:0007669"/>
    <property type="project" value="UniProtKB-KW"/>
</dbReference>
<dbReference type="Gene3D" id="3.40.50.720">
    <property type="entry name" value="NAD(P)-binding Rossmann-like Domain"/>
    <property type="match status" value="1"/>
</dbReference>
<gene>
    <name evidence="3" type="ORF">SAMN05444581_13015</name>
</gene>
<organism evidence="3 4">
    <name type="scientific">Methylocapsa palsarum</name>
    <dbReference type="NCBI Taxonomy" id="1612308"/>
    <lineage>
        <taxon>Bacteria</taxon>
        <taxon>Pseudomonadati</taxon>
        <taxon>Pseudomonadota</taxon>
        <taxon>Alphaproteobacteria</taxon>
        <taxon>Hyphomicrobiales</taxon>
        <taxon>Beijerinckiaceae</taxon>
        <taxon>Methylocapsa</taxon>
    </lineage>
</organism>
<dbReference type="AlphaFoldDB" id="A0A1I4CX31"/>
<keyword evidence="4" id="KW-1185">Reference proteome</keyword>
<name>A0A1I4CX31_9HYPH</name>
<sequence>MTKKFAIVTGASTGIGFELTSIAAENGYDLLVVADEPLIQSAEQNFARHGVDVRAIEADLSTLQGVDSLLAAAQGRQIDLLCANAGRGLGHGFLDQDVADWRRVIDTNITGTIYLLQKVLRDMMARDNGTVLITGSIAGFIPGAFQAVYNGTKAFVDSFADAIRNEIKERKGTLLRRLCQAPSKLNSSTARRCWTQASARRPARAIPRTWRATDGTLS</sequence>
<dbReference type="SUPFAM" id="SSF51735">
    <property type="entry name" value="NAD(P)-binding Rossmann-fold domains"/>
    <property type="match status" value="1"/>
</dbReference>
<keyword evidence="2" id="KW-0560">Oxidoreductase</keyword>
<dbReference type="InterPro" id="IPR002347">
    <property type="entry name" value="SDR_fam"/>
</dbReference>
<reference evidence="3 4" key="1">
    <citation type="submission" date="2016-10" db="EMBL/GenBank/DDBJ databases">
        <authorList>
            <person name="de Groot N.N."/>
        </authorList>
    </citation>
    <scope>NUCLEOTIDE SEQUENCE [LARGE SCALE GENOMIC DNA]</scope>
    <source>
        <strain evidence="3 4">NE2</strain>
    </source>
</reference>